<protein>
    <submittedName>
        <fullName evidence="8">MFS transporter</fullName>
    </submittedName>
</protein>
<keyword evidence="2" id="KW-1003">Cell membrane</keyword>
<name>A0ABX9NB80_9MICO</name>
<dbReference type="EMBL" id="QWEE01000055">
    <property type="protein sequence ID" value="RII93039.1"/>
    <property type="molecule type" value="Genomic_DNA"/>
</dbReference>
<gene>
    <name evidence="8" type="ORF">DZF98_05475</name>
</gene>
<feature type="domain" description="Major facilitator superfamily (MFS) profile" evidence="7">
    <location>
        <begin position="217"/>
        <end position="402"/>
    </location>
</feature>
<keyword evidence="4 6" id="KW-1133">Transmembrane helix</keyword>
<keyword evidence="5 6" id="KW-0472">Membrane</keyword>
<dbReference type="InterPro" id="IPR011701">
    <property type="entry name" value="MFS"/>
</dbReference>
<feature type="transmembrane region" description="Helical" evidence="6">
    <location>
        <begin position="307"/>
        <end position="329"/>
    </location>
</feature>
<feature type="transmembrane region" description="Helical" evidence="6">
    <location>
        <begin position="341"/>
        <end position="366"/>
    </location>
</feature>
<dbReference type="Pfam" id="PF07690">
    <property type="entry name" value="MFS_1"/>
    <property type="match status" value="1"/>
</dbReference>
<accession>A0ABX9NB80</accession>
<dbReference type="PANTHER" id="PTHR23513:SF6">
    <property type="entry name" value="MAJOR FACILITATOR SUPERFAMILY ASSOCIATED DOMAIN-CONTAINING PROTEIN"/>
    <property type="match status" value="1"/>
</dbReference>
<evidence type="ECO:0000313" key="8">
    <source>
        <dbReference type="EMBL" id="RII93039.1"/>
    </source>
</evidence>
<feature type="transmembrane region" description="Helical" evidence="6">
    <location>
        <begin position="372"/>
        <end position="390"/>
    </location>
</feature>
<dbReference type="InterPro" id="IPR036259">
    <property type="entry name" value="MFS_trans_sf"/>
</dbReference>
<proteinExistence type="predicted"/>
<organism evidence="8 9">
    <name type="scientific">Clavibacter californiensis</name>
    <dbReference type="NCBI Taxonomy" id="1401995"/>
    <lineage>
        <taxon>Bacteria</taxon>
        <taxon>Bacillati</taxon>
        <taxon>Actinomycetota</taxon>
        <taxon>Actinomycetes</taxon>
        <taxon>Micrococcales</taxon>
        <taxon>Microbacteriaceae</taxon>
        <taxon>Clavibacter</taxon>
    </lineage>
</organism>
<feature type="transmembrane region" description="Helical" evidence="6">
    <location>
        <begin position="74"/>
        <end position="95"/>
    </location>
</feature>
<keyword evidence="3 6" id="KW-0812">Transmembrane</keyword>
<comment type="caution">
    <text evidence="8">The sequence shown here is derived from an EMBL/GenBank/DDBJ whole genome shotgun (WGS) entry which is preliminary data.</text>
</comment>
<feature type="transmembrane region" description="Helical" evidence="6">
    <location>
        <begin position="254"/>
        <end position="272"/>
    </location>
</feature>
<feature type="transmembrane region" description="Helical" evidence="6">
    <location>
        <begin position="218"/>
        <end position="242"/>
    </location>
</feature>
<dbReference type="InterPro" id="IPR020846">
    <property type="entry name" value="MFS_dom"/>
</dbReference>
<dbReference type="CDD" id="cd06173">
    <property type="entry name" value="MFS_MefA_like"/>
    <property type="match status" value="1"/>
</dbReference>
<sequence>MITPLLTNRRTCLYLGGQVVSVFGDTVMFLAAAVWVRQLTGSDAAAAAVFFCVTAPSLLAPAVGLLVDRVRRRTLLVATNVAMAAAVLLLTFVSTAEDVGIVYVVMVLYGLGAVVISSAQTALLPAVVGSELLADANGLLQTVRQGLRLAGPLIGVTLLARFGGGTVAVIDAATFLLGAGSLLIIKVDERVPARHERQRARASDLLGGFAHIRADRPLLAVVVASAAVWLVLGLSESVMFVVVGEGLGLPPEHLAVLVTIQGVGAVVGGLTAPRLLRQLGEARSTASGALAMAVASALWAVPADSAVSVGSALLGLGLPWLIVGATTLVQRRSPDELRGRIASAFDASVTVPQTLAIAAGAVLITVVPYRGLLAVMCVVLLMAATGLLVGGRRPTPLPDSPA</sequence>
<evidence type="ECO:0000256" key="2">
    <source>
        <dbReference type="ARBA" id="ARBA00022475"/>
    </source>
</evidence>
<dbReference type="PROSITE" id="PS50850">
    <property type="entry name" value="MFS"/>
    <property type="match status" value="2"/>
</dbReference>
<evidence type="ECO:0000256" key="4">
    <source>
        <dbReference type="ARBA" id="ARBA00022989"/>
    </source>
</evidence>
<feature type="transmembrane region" description="Helical" evidence="6">
    <location>
        <begin position="47"/>
        <end position="67"/>
    </location>
</feature>
<reference evidence="8 9" key="1">
    <citation type="submission" date="2018-08" db="EMBL/GenBank/DDBJ databases">
        <title>Genome Sequence of Clavibacter michiganensis Subspecies type strains, and the Atypical Peach-Colored Strains Isolated from Tomato.</title>
        <authorList>
            <person name="Osdaghi E."/>
            <person name="Portier P."/>
            <person name="Briand M."/>
            <person name="Jacques M.-A."/>
        </authorList>
    </citation>
    <scope>NUCLEOTIDE SEQUENCE [LARGE SCALE GENOMIC DNA]</scope>
    <source>
        <strain evidence="8 9">CFBP 8216</strain>
    </source>
</reference>
<dbReference type="PANTHER" id="PTHR23513">
    <property type="entry name" value="INTEGRAL MEMBRANE EFFLUX PROTEIN-RELATED"/>
    <property type="match status" value="1"/>
</dbReference>
<feature type="domain" description="Major facilitator superfamily (MFS) profile" evidence="7">
    <location>
        <begin position="1"/>
        <end position="190"/>
    </location>
</feature>
<evidence type="ECO:0000256" key="1">
    <source>
        <dbReference type="ARBA" id="ARBA00004651"/>
    </source>
</evidence>
<feature type="transmembrane region" description="Helical" evidence="6">
    <location>
        <begin position="284"/>
        <end position="301"/>
    </location>
</feature>
<dbReference type="SUPFAM" id="SSF103473">
    <property type="entry name" value="MFS general substrate transporter"/>
    <property type="match status" value="1"/>
</dbReference>
<dbReference type="Gene3D" id="1.20.1250.20">
    <property type="entry name" value="MFS general substrate transporter like domains"/>
    <property type="match status" value="1"/>
</dbReference>
<evidence type="ECO:0000256" key="3">
    <source>
        <dbReference type="ARBA" id="ARBA00022692"/>
    </source>
</evidence>
<comment type="subcellular location">
    <subcellularLocation>
        <location evidence="1">Cell membrane</location>
        <topology evidence="1">Multi-pass membrane protein</topology>
    </subcellularLocation>
</comment>
<evidence type="ECO:0000313" key="9">
    <source>
        <dbReference type="Proteomes" id="UP000265355"/>
    </source>
</evidence>
<dbReference type="Proteomes" id="UP000265355">
    <property type="component" value="Unassembled WGS sequence"/>
</dbReference>
<evidence type="ECO:0000256" key="6">
    <source>
        <dbReference type="SAM" id="Phobius"/>
    </source>
</evidence>
<feature type="transmembrane region" description="Helical" evidence="6">
    <location>
        <begin position="12"/>
        <end position="35"/>
    </location>
</feature>
<feature type="transmembrane region" description="Helical" evidence="6">
    <location>
        <begin position="101"/>
        <end position="134"/>
    </location>
</feature>
<evidence type="ECO:0000259" key="7">
    <source>
        <dbReference type="PROSITE" id="PS50850"/>
    </source>
</evidence>
<evidence type="ECO:0000256" key="5">
    <source>
        <dbReference type="ARBA" id="ARBA00023136"/>
    </source>
</evidence>
<keyword evidence="9" id="KW-1185">Reference proteome</keyword>